<evidence type="ECO:0000313" key="3">
    <source>
        <dbReference type="RefSeq" id="XP_052130276.1"/>
    </source>
</evidence>
<evidence type="ECO:0000256" key="1">
    <source>
        <dbReference type="SAM" id="MobiDB-lite"/>
    </source>
</evidence>
<feature type="region of interest" description="Disordered" evidence="1">
    <location>
        <begin position="214"/>
        <end position="238"/>
    </location>
</feature>
<reference evidence="3" key="1">
    <citation type="submission" date="2025-08" db="UniProtKB">
        <authorList>
            <consortium name="RefSeq"/>
        </authorList>
    </citation>
    <scope>IDENTIFICATION</scope>
    <source>
        <tissue evidence="3">Whole organism</tissue>
    </source>
</reference>
<dbReference type="AlphaFoldDB" id="A0A9C6X6P9"/>
<dbReference type="KEGG" id="foc:127751190"/>
<dbReference type="Proteomes" id="UP000504606">
    <property type="component" value="Unplaced"/>
</dbReference>
<proteinExistence type="predicted"/>
<accession>A0A9C6X6P9</accession>
<name>A0A9C6X6P9_FRAOC</name>
<dbReference type="RefSeq" id="XP_052130276.1">
    <property type="nucleotide sequence ID" value="XM_052274316.1"/>
</dbReference>
<sequence>MEEILDQKRTFRDLKVIVPKRSDERKILEARGPAKGLPKTEKVDQSKLDKILERVKRSIEQDKEVSEAKKAKLMTPEVDPNLKRKAKASALRKAAARMTQKNLQRKMPQEIVAFPMGQAGPSNQESFPETCVFTKHIQKMVEVKGNLAFPREEPGSLVCFPITCRKMVEDPKPILEEDWFAHHPMTAADYMNLPSTSKIRQKHEKDLDFLPPMTREFLSSDSDTESENETAEKKEESATAKKLIEEMKLTDSESETEEKIQEKSEMDTEVEMLEAEINKIDVDMKTPEEVDMELEEMDNAMRKEEEAIKELERKIEEKRAEKEMICGGLKLDMQWKLVPLTLNIEPSGRQEWMDQIYKERDEVKNTLKWHPNDPRKDARCRKCRQRYHTAKDCPK</sequence>
<organism evidence="2 3">
    <name type="scientific">Frankliniella occidentalis</name>
    <name type="common">Western flower thrips</name>
    <name type="synonym">Euthrips occidentalis</name>
    <dbReference type="NCBI Taxonomy" id="133901"/>
    <lineage>
        <taxon>Eukaryota</taxon>
        <taxon>Metazoa</taxon>
        <taxon>Ecdysozoa</taxon>
        <taxon>Arthropoda</taxon>
        <taxon>Hexapoda</taxon>
        <taxon>Insecta</taxon>
        <taxon>Pterygota</taxon>
        <taxon>Neoptera</taxon>
        <taxon>Paraneoptera</taxon>
        <taxon>Thysanoptera</taxon>
        <taxon>Terebrantia</taxon>
        <taxon>Thripoidea</taxon>
        <taxon>Thripidae</taxon>
        <taxon>Frankliniella</taxon>
    </lineage>
</organism>
<evidence type="ECO:0000313" key="2">
    <source>
        <dbReference type="Proteomes" id="UP000504606"/>
    </source>
</evidence>
<protein>
    <submittedName>
        <fullName evidence="3">Hyaluronan mediated motility receptor-like</fullName>
    </submittedName>
</protein>
<gene>
    <name evidence="3" type="primary">LOC127751190</name>
</gene>
<keyword evidence="2" id="KW-1185">Reference proteome</keyword>
<dbReference type="GeneID" id="127751190"/>